<evidence type="ECO:0008006" key="4">
    <source>
        <dbReference type="Google" id="ProtNLM"/>
    </source>
</evidence>
<organism evidence="2 3">
    <name type="scientific">Bacteroides luti</name>
    <dbReference type="NCBI Taxonomy" id="1297750"/>
    <lineage>
        <taxon>Bacteria</taxon>
        <taxon>Pseudomonadati</taxon>
        <taxon>Bacteroidota</taxon>
        <taxon>Bacteroidia</taxon>
        <taxon>Bacteroidales</taxon>
        <taxon>Bacteroidaceae</taxon>
        <taxon>Bacteroides</taxon>
    </lineage>
</organism>
<proteinExistence type="predicted"/>
<dbReference type="OrthoDB" id="678858at2"/>
<dbReference type="Proteomes" id="UP000184509">
    <property type="component" value="Unassembled WGS sequence"/>
</dbReference>
<reference evidence="2 3" key="1">
    <citation type="submission" date="2016-11" db="EMBL/GenBank/DDBJ databases">
        <authorList>
            <person name="Jaros S."/>
            <person name="Januszkiewicz K."/>
            <person name="Wedrychowicz H."/>
        </authorList>
    </citation>
    <scope>NUCLEOTIDE SEQUENCE [LARGE SCALE GENOMIC DNA]</scope>
    <source>
        <strain evidence="2 3">DSM 26991</strain>
    </source>
</reference>
<feature type="signal peptide" evidence="1">
    <location>
        <begin position="1"/>
        <end position="23"/>
    </location>
</feature>
<dbReference type="EMBL" id="FQTV01000003">
    <property type="protein sequence ID" value="SHE79284.1"/>
    <property type="molecule type" value="Genomic_DNA"/>
</dbReference>
<dbReference type="PROSITE" id="PS51257">
    <property type="entry name" value="PROKAR_LIPOPROTEIN"/>
    <property type="match status" value="1"/>
</dbReference>
<dbReference type="RefSeq" id="WP_073399304.1">
    <property type="nucleotide sequence ID" value="NZ_FQTV01000003.1"/>
</dbReference>
<evidence type="ECO:0000313" key="3">
    <source>
        <dbReference type="Proteomes" id="UP000184509"/>
    </source>
</evidence>
<evidence type="ECO:0000256" key="1">
    <source>
        <dbReference type="SAM" id="SignalP"/>
    </source>
</evidence>
<feature type="chain" id="PRO_5009908079" description="Binding domain-containing protein, N-terminal" evidence="1">
    <location>
        <begin position="24"/>
        <end position="129"/>
    </location>
</feature>
<dbReference type="InterPro" id="IPR013783">
    <property type="entry name" value="Ig-like_fold"/>
</dbReference>
<evidence type="ECO:0000313" key="2">
    <source>
        <dbReference type="EMBL" id="SHE79284.1"/>
    </source>
</evidence>
<dbReference type="AlphaFoldDB" id="A0A1M4WDI4"/>
<dbReference type="Gene3D" id="2.60.40.10">
    <property type="entry name" value="Immunoglobulins"/>
    <property type="match status" value="1"/>
</dbReference>
<keyword evidence="3" id="KW-1185">Reference proteome</keyword>
<keyword evidence="1" id="KW-0732">Signal</keyword>
<dbReference type="STRING" id="1297750.SAMN05444405_10357"/>
<accession>A0A1M4WDI4</accession>
<sequence length="129" mass="13724">MTYLKYILLTLITCLALSSCSNEDESVNYKPEPSPFSVKVNENTTVGAAATQITATITAGTDGWWIDVPTGSWCGFNAAVTSYTIYGSGNKTITIYIAANKTGESRTQTVTFHPTFGLAPVTVTIIQGA</sequence>
<name>A0A1M4WDI4_9BACE</name>
<protein>
    <recommendedName>
        <fullName evidence="4">Binding domain-containing protein, N-terminal</fullName>
    </recommendedName>
</protein>
<gene>
    <name evidence="2" type="ORF">SAMN05444405_10357</name>
</gene>